<sequence>MVILLIFLFSIIILIEVPGLIQQKYWRELVVFSLLLSFGFLFSLLHTIGVPLPSTAKIIAYLVRDVLHLNYQ</sequence>
<dbReference type="KEGG" id="dor:Desor_1438"/>
<keyword evidence="1" id="KW-0472">Membrane</keyword>
<proteinExistence type="predicted"/>
<gene>
    <name evidence="2" type="ordered locus">Desor_1438</name>
</gene>
<dbReference type="AlphaFoldDB" id="G7W8F5"/>
<reference evidence="2 3" key="2">
    <citation type="journal article" date="2012" name="J. Bacteriol.">
        <title>Complete genome sequences of Desulfosporosinus orientis DSM765T, Desulfosporosinus youngiae DSM17734T, Desulfosporosinus meridiei DSM13257T, and Desulfosporosinus acidiphilus DSM22704T.</title>
        <authorList>
            <person name="Pester M."/>
            <person name="Brambilla E."/>
            <person name="Alazard D."/>
            <person name="Rattei T."/>
            <person name="Weinmaier T."/>
            <person name="Han J."/>
            <person name="Lucas S."/>
            <person name="Lapidus A."/>
            <person name="Cheng J.F."/>
            <person name="Goodwin L."/>
            <person name="Pitluck S."/>
            <person name="Peters L."/>
            <person name="Ovchinnikova G."/>
            <person name="Teshima H."/>
            <person name="Detter J.C."/>
            <person name="Han C.S."/>
            <person name="Tapia R."/>
            <person name="Land M.L."/>
            <person name="Hauser L."/>
            <person name="Kyrpides N.C."/>
            <person name="Ivanova N.N."/>
            <person name="Pagani I."/>
            <person name="Huntmann M."/>
            <person name="Wei C.L."/>
            <person name="Davenport K.W."/>
            <person name="Daligault H."/>
            <person name="Chain P.S."/>
            <person name="Chen A."/>
            <person name="Mavromatis K."/>
            <person name="Markowitz V."/>
            <person name="Szeto E."/>
            <person name="Mikhailova N."/>
            <person name="Pati A."/>
            <person name="Wagner M."/>
            <person name="Woyke T."/>
            <person name="Ollivier B."/>
            <person name="Klenk H.P."/>
            <person name="Spring S."/>
            <person name="Loy A."/>
        </authorList>
    </citation>
    <scope>NUCLEOTIDE SEQUENCE [LARGE SCALE GENOMIC DNA]</scope>
    <source>
        <strain evidence="3">ATCC 19365 / DSM 765 / NCIMB 8382 / VKM B-1628</strain>
    </source>
</reference>
<evidence type="ECO:0000313" key="2">
    <source>
        <dbReference type="EMBL" id="AET67095.1"/>
    </source>
</evidence>
<dbReference type="Proteomes" id="UP000006346">
    <property type="component" value="Chromosome"/>
</dbReference>
<accession>G7W8F5</accession>
<evidence type="ECO:0000313" key="3">
    <source>
        <dbReference type="Proteomes" id="UP000006346"/>
    </source>
</evidence>
<dbReference type="EMBL" id="CP003108">
    <property type="protein sequence ID" value="AET67095.1"/>
    <property type="molecule type" value="Genomic_DNA"/>
</dbReference>
<feature type="transmembrane region" description="Helical" evidence="1">
    <location>
        <begin position="29"/>
        <end position="52"/>
    </location>
</feature>
<dbReference type="HOGENOM" id="CLU_194269_2_0_9"/>
<keyword evidence="1" id="KW-1133">Transmembrane helix</keyword>
<keyword evidence="3" id="KW-1185">Reference proteome</keyword>
<reference evidence="3" key="1">
    <citation type="submission" date="2011-11" db="EMBL/GenBank/DDBJ databases">
        <title>Complete sequence of Desulfosporosinus orientis DSM 765.</title>
        <authorList>
            <person name="Lucas S."/>
            <person name="Han J."/>
            <person name="Lapidus A."/>
            <person name="Cheng J.-F."/>
            <person name="Goodwin L."/>
            <person name="Pitluck S."/>
            <person name="Peters L."/>
            <person name="Ovchinnikova G."/>
            <person name="Teshima H."/>
            <person name="Detter J.C."/>
            <person name="Han C."/>
            <person name="Tapia R."/>
            <person name="Land M."/>
            <person name="Hauser L."/>
            <person name="Kyrpides N."/>
            <person name="Ivanova N."/>
            <person name="Pagani I."/>
            <person name="Pester M."/>
            <person name="Spring S."/>
            <person name="Ollivier B."/>
            <person name="Rattei T."/>
            <person name="Klenk H.-P."/>
            <person name="Wagner M."/>
            <person name="Loy A."/>
            <person name="Woyke T."/>
        </authorList>
    </citation>
    <scope>NUCLEOTIDE SEQUENCE [LARGE SCALE GENOMIC DNA]</scope>
    <source>
        <strain evidence="3">ATCC 19365 / DSM 765 / NCIMB 8382 / VKM B-1628</strain>
    </source>
</reference>
<evidence type="ECO:0000256" key="1">
    <source>
        <dbReference type="SAM" id="Phobius"/>
    </source>
</evidence>
<dbReference type="STRING" id="768706.Desor_1438"/>
<keyword evidence="1" id="KW-0812">Transmembrane</keyword>
<dbReference type="PATRIC" id="fig|768706.3.peg.1425"/>
<protein>
    <submittedName>
        <fullName evidence="2">Uncharacterized protein</fullName>
    </submittedName>
</protein>
<name>G7W8F5_DESOD</name>
<organism evidence="2 3">
    <name type="scientific">Desulfosporosinus orientis (strain ATCC 19365 / DSM 765 / NCIMB 8382 / VKM B-1628 / Singapore I)</name>
    <name type="common">Desulfotomaculum orientis</name>
    <dbReference type="NCBI Taxonomy" id="768706"/>
    <lineage>
        <taxon>Bacteria</taxon>
        <taxon>Bacillati</taxon>
        <taxon>Bacillota</taxon>
        <taxon>Clostridia</taxon>
        <taxon>Eubacteriales</taxon>
        <taxon>Desulfitobacteriaceae</taxon>
        <taxon>Desulfosporosinus</taxon>
    </lineage>
</organism>